<protein>
    <recommendedName>
        <fullName evidence="3">HD domain-containing protein</fullName>
    </recommendedName>
</protein>
<dbReference type="RefSeq" id="WP_190614884.1">
    <property type="nucleotide sequence ID" value="NZ_AP018712.1"/>
</dbReference>
<dbReference type="SUPFAM" id="SSF109604">
    <property type="entry name" value="HD-domain/PDEase-like"/>
    <property type="match status" value="1"/>
</dbReference>
<proteinExistence type="predicted"/>
<name>A0A7G1G982_9BACT</name>
<dbReference type="InParanoid" id="A0A7G1G982"/>
<gene>
    <name evidence="1" type="ORF">OSSY52_21670</name>
</gene>
<evidence type="ECO:0008006" key="3">
    <source>
        <dbReference type="Google" id="ProtNLM"/>
    </source>
</evidence>
<accession>A0A7G1G982</accession>
<evidence type="ECO:0000313" key="1">
    <source>
        <dbReference type="EMBL" id="BBE32026.1"/>
    </source>
</evidence>
<organism evidence="1 2">
    <name type="scientific">Tepiditoga spiralis</name>
    <dbReference type="NCBI Taxonomy" id="2108365"/>
    <lineage>
        <taxon>Bacteria</taxon>
        <taxon>Thermotogati</taxon>
        <taxon>Thermotogota</taxon>
        <taxon>Thermotogae</taxon>
        <taxon>Petrotogales</taxon>
        <taxon>Petrotogaceae</taxon>
        <taxon>Tepiditoga</taxon>
    </lineage>
</organism>
<dbReference type="CDD" id="cd00077">
    <property type="entry name" value="HDc"/>
    <property type="match status" value="1"/>
</dbReference>
<dbReference type="KEGG" id="ocy:OSSY52_21670"/>
<sequence>MNAYIVSNPNSYLKIKKYLEKLNFFSLINFYSEDIEDKKENFIIFCENSEKEVIESIKNKYIFSPILILFEKEINEYLYEYMFDEYLYLTESIEKSKIKINNLFLKKKFEIASNHIFEAEKLLLSKERINLIQKIEEDKFLFINFLVGILEVIYESKYKNLSFHAHNVGHLSGILAEEEGLKARQVTYIEWAGFFHDLYIIFSEDKSKSMLDHIKFSNKKKDLTVLFEINKNIFENDIYDILIDFFSNNLVKMNKLSKFIQYSEIIDLKVFDLINKNYKLSSNDVDKQLKDLIKNIPFEDIKSTFEKSKKRILSYYSKIVRNLNS</sequence>
<dbReference type="EMBL" id="AP018712">
    <property type="protein sequence ID" value="BBE32026.1"/>
    <property type="molecule type" value="Genomic_DNA"/>
</dbReference>
<dbReference type="AlphaFoldDB" id="A0A7G1G982"/>
<dbReference type="Proteomes" id="UP000516361">
    <property type="component" value="Chromosome"/>
</dbReference>
<reference evidence="1 2" key="1">
    <citation type="submission" date="2018-06" db="EMBL/GenBank/DDBJ databases">
        <title>Genome sequencing of Oceanotoga sp. sy52.</title>
        <authorList>
            <person name="Mori K."/>
        </authorList>
    </citation>
    <scope>NUCLEOTIDE SEQUENCE [LARGE SCALE GENOMIC DNA]</scope>
    <source>
        <strain evidence="2">sy52</strain>
    </source>
</reference>
<keyword evidence="2" id="KW-1185">Reference proteome</keyword>
<evidence type="ECO:0000313" key="2">
    <source>
        <dbReference type="Proteomes" id="UP000516361"/>
    </source>
</evidence>
<dbReference type="InterPro" id="IPR003607">
    <property type="entry name" value="HD/PDEase_dom"/>
</dbReference>